<proteinExistence type="predicted"/>
<reference evidence="1 2" key="1">
    <citation type="submission" date="2020-06" db="EMBL/GenBank/DDBJ databases">
        <title>Transcriptomic and genomic resources for Thalictrum thalictroides and T. hernandezii: Facilitating candidate gene discovery in an emerging model plant lineage.</title>
        <authorList>
            <person name="Arias T."/>
            <person name="Riano-Pachon D.M."/>
            <person name="Di Stilio V.S."/>
        </authorList>
    </citation>
    <scope>NUCLEOTIDE SEQUENCE [LARGE SCALE GENOMIC DNA]</scope>
    <source>
        <strain evidence="2">cv. WT478/WT964</strain>
        <tissue evidence="1">Leaves</tissue>
    </source>
</reference>
<dbReference type="Proteomes" id="UP000554482">
    <property type="component" value="Unassembled WGS sequence"/>
</dbReference>
<name>A0A7J6US68_THATH</name>
<comment type="caution">
    <text evidence="1">The sequence shown here is derived from an EMBL/GenBank/DDBJ whole genome shotgun (WGS) entry which is preliminary data.</text>
</comment>
<gene>
    <name evidence="1" type="ORF">FRX31_034990</name>
</gene>
<dbReference type="EMBL" id="JABWDY010044048">
    <property type="protein sequence ID" value="KAF5175423.1"/>
    <property type="molecule type" value="Genomic_DNA"/>
</dbReference>
<sequence>MDRNDFDLSGVEIDLTQFDGVYLDANNFVDLAATTSCDGNATTSGTIHADLSETLVDGDLSQKRKALDSDSHAEVLVVMENVAVLLSEPPSCTEKTPA</sequence>
<dbReference type="AlphaFoldDB" id="A0A7J6US68"/>
<evidence type="ECO:0000313" key="1">
    <source>
        <dbReference type="EMBL" id="KAF5175423.1"/>
    </source>
</evidence>
<feature type="non-terminal residue" evidence="1">
    <location>
        <position position="98"/>
    </location>
</feature>
<protein>
    <submittedName>
        <fullName evidence="1">Uncharacterized protein</fullName>
    </submittedName>
</protein>
<accession>A0A7J6US68</accession>
<evidence type="ECO:0000313" key="2">
    <source>
        <dbReference type="Proteomes" id="UP000554482"/>
    </source>
</evidence>
<organism evidence="1 2">
    <name type="scientific">Thalictrum thalictroides</name>
    <name type="common">Rue-anemone</name>
    <name type="synonym">Anemone thalictroides</name>
    <dbReference type="NCBI Taxonomy" id="46969"/>
    <lineage>
        <taxon>Eukaryota</taxon>
        <taxon>Viridiplantae</taxon>
        <taxon>Streptophyta</taxon>
        <taxon>Embryophyta</taxon>
        <taxon>Tracheophyta</taxon>
        <taxon>Spermatophyta</taxon>
        <taxon>Magnoliopsida</taxon>
        <taxon>Ranunculales</taxon>
        <taxon>Ranunculaceae</taxon>
        <taxon>Thalictroideae</taxon>
        <taxon>Thalictrum</taxon>
    </lineage>
</organism>
<keyword evidence="2" id="KW-1185">Reference proteome</keyword>